<dbReference type="RefSeq" id="WP_394304385.1">
    <property type="nucleotide sequence ID" value="NZ_JBHMQT010000076.1"/>
</dbReference>
<evidence type="ECO:0000259" key="2">
    <source>
        <dbReference type="Pfam" id="PF03050"/>
    </source>
</evidence>
<evidence type="ECO:0000256" key="1">
    <source>
        <dbReference type="SAM" id="MobiDB-lite"/>
    </source>
</evidence>
<gene>
    <name evidence="4" type="ORF">ACFHYQ_29295</name>
</gene>
<dbReference type="InterPro" id="IPR052344">
    <property type="entry name" value="Transposase-related"/>
</dbReference>
<sequence>MPALEELSRDELIALVGEQTATIAALEARDARRATQIAELMETVERLEAQLAKALHLLSRNSQNSSMPPSRDDDVGKTPPDKAGKQAGGKAKRSRGKQPGAAGTHLAWRDKPDAREDRFPQGACACGQDLAGAVDLGVVDRYQQHEIPLVSVKVTQFDQHAVVCRCGRTHTAARPEGAAAGQSVQGVGYGPSLQAFAVFLLVVQFVPVRRVVAILQSLTGAAPSAGFVHGMLARTAGLLAGVEARIRALLTVAYALCVDETPIKVGPATPKPGRKTATMHLLVACTEAYTLFLLGDRSLETFKKFVFAQLNGAVIVHDRYKAYDSAELVELGGRFTHQLCTAHLLRDLAGAAQTYPGQRWPTQITDALRALIHHANTARDSGRTAIDTATRDQQIHWFRHGVRVGLSATVNHGNRPGEAKARALLEVLRDRQDDVLRFAHDLNVPPTSNQAERDLRPSKICQNISGRLTSPARAADRYRIYGYVSTAIKHGQNAITVLRDAVRGHPWMPPIPGTA</sequence>
<name>A0ABV6UDW8_9ACTN</name>
<organism evidence="4 5">
    <name type="scientific">Sphaerimonospora cavernae</name>
    <dbReference type="NCBI Taxonomy" id="1740611"/>
    <lineage>
        <taxon>Bacteria</taxon>
        <taxon>Bacillati</taxon>
        <taxon>Actinomycetota</taxon>
        <taxon>Actinomycetes</taxon>
        <taxon>Streptosporangiales</taxon>
        <taxon>Streptosporangiaceae</taxon>
        <taxon>Sphaerimonospora</taxon>
    </lineage>
</organism>
<feature type="compositionally biased region" description="Polar residues" evidence="1">
    <location>
        <begin position="59"/>
        <end position="68"/>
    </location>
</feature>
<dbReference type="InterPro" id="IPR004291">
    <property type="entry name" value="Transposase_IS66_central"/>
</dbReference>
<dbReference type="Proteomes" id="UP001589870">
    <property type="component" value="Unassembled WGS sequence"/>
</dbReference>
<protein>
    <submittedName>
        <fullName evidence="4">IS66 family transposase</fullName>
    </submittedName>
</protein>
<dbReference type="PANTHER" id="PTHR33678:SF2">
    <property type="match status" value="1"/>
</dbReference>
<evidence type="ECO:0000259" key="3">
    <source>
        <dbReference type="Pfam" id="PF20042"/>
    </source>
</evidence>
<feature type="region of interest" description="Disordered" evidence="1">
    <location>
        <begin position="59"/>
        <end position="110"/>
    </location>
</feature>
<dbReference type="Pfam" id="PF20042">
    <property type="entry name" value="DUF6444"/>
    <property type="match status" value="1"/>
</dbReference>
<evidence type="ECO:0000313" key="5">
    <source>
        <dbReference type="Proteomes" id="UP001589870"/>
    </source>
</evidence>
<accession>A0ABV6UDW8</accession>
<feature type="domain" description="Transposase IS66 central" evidence="2">
    <location>
        <begin position="189"/>
        <end position="472"/>
    </location>
</feature>
<dbReference type="EMBL" id="JBHMQT010000076">
    <property type="protein sequence ID" value="MFC0866396.1"/>
    <property type="molecule type" value="Genomic_DNA"/>
</dbReference>
<dbReference type="Pfam" id="PF03050">
    <property type="entry name" value="DDE_Tnp_IS66"/>
    <property type="match status" value="1"/>
</dbReference>
<keyword evidence="5" id="KW-1185">Reference proteome</keyword>
<reference evidence="4 5" key="1">
    <citation type="submission" date="2024-09" db="EMBL/GenBank/DDBJ databases">
        <authorList>
            <person name="Sun Q."/>
            <person name="Mori K."/>
        </authorList>
    </citation>
    <scope>NUCLEOTIDE SEQUENCE [LARGE SCALE GENOMIC DNA]</scope>
    <source>
        <strain evidence="4 5">TBRC 1851</strain>
    </source>
</reference>
<evidence type="ECO:0000313" key="4">
    <source>
        <dbReference type="EMBL" id="MFC0866396.1"/>
    </source>
</evidence>
<comment type="caution">
    <text evidence="4">The sequence shown here is derived from an EMBL/GenBank/DDBJ whole genome shotgun (WGS) entry which is preliminary data.</text>
</comment>
<dbReference type="PANTHER" id="PTHR33678">
    <property type="entry name" value="BLL1576 PROTEIN"/>
    <property type="match status" value="1"/>
</dbReference>
<feature type="domain" description="DUF6444" evidence="3">
    <location>
        <begin position="33"/>
        <end position="105"/>
    </location>
</feature>
<feature type="compositionally biased region" description="Basic and acidic residues" evidence="1">
    <location>
        <begin position="70"/>
        <end position="84"/>
    </location>
</feature>
<proteinExistence type="predicted"/>
<dbReference type="NCBIfam" id="NF033517">
    <property type="entry name" value="transpos_IS66"/>
    <property type="match status" value="1"/>
</dbReference>
<dbReference type="InterPro" id="IPR045618">
    <property type="entry name" value="DUF6444"/>
</dbReference>